<dbReference type="InterPro" id="IPR000742">
    <property type="entry name" value="EGF"/>
</dbReference>
<proteinExistence type="predicted"/>
<dbReference type="PROSITE" id="PS00022">
    <property type="entry name" value="EGF_1"/>
    <property type="match status" value="1"/>
</dbReference>
<dbReference type="InterPro" id="IPR007110">
    <property type="entry name" value="Ig-like_dom"/>
</dbReference>
<keyword evidence="2" id="KW-0732">Signal</keyword>
<dbReference type="InterPro" id="IPR013783">
    <property type="entry name" value="Ig-like_fold"/>
</dbReference>
<evidence type="ECO:0000256" key="1">
    <source>
        <dbReference type="SAM" id="Phobius"/>
    </source>
</evidence>
<comment type="caution">
    <text evidence="4">The sequence shown here is derived from an EMBL/GenBank/DDBJ whole genome shotgun (WGS) entry which is preliminary data.</text>
</comment>
<dbReference type="Gene3D" id="2.60.40.10">
    <property type="entry name" value="Immunoglobulins"/>
    <property type="match status" value="1"/>
</dbReference>
<dbReference type="SUPFAM" id="SSF48726">
    <property type="entry name" value="Immunoglobulin"/>
    <property type="match status" value="1"/>
</dbReference>
<gene>
    <name evidence="4" type="ORF">CBOVIS_LOCUS3929</name>
</gene>
<protein>
    <recommendedName>
        <fullName evidence="3">Ig-like domain-containing protein</fullName>
    </recommendedName>
</protein>
<dbReference type="OrthoDB" id="5860263at2759"/>
<dbReference type="Proteomes" id="UP000494206">
    <property type="component" value="Unassembled WGS sequence"/>
</dbReference>
<keyword evidence="5" id="KW-1185">Reference proteome</keyword>
<evidence type="ECO:0000313" key="4">
    <source>
        <dbReference type="EMBL" id="CAB3401134.1"/>
    </source>
</evidence>
<name>A0A8S1EFV8_9PELO</name>
<keyword evidence="1" id="KW-0812">Transmembrane</keyword>
<dbReference type="AlphaFoldDB" id="A0A8S1EFV8"/>
<accession>A0A8S1EFV8</accession>
<evidence type="ECO:0000313" key="5">
    <source>
        <dbReference type="Proteomes" id="UP000494206"/>
    </source>
</evidence>
<feature type="domain" description="Ig-like" evidence="3">
    <location>
        <begin position="39"/>
        <end position="107"/>
    </location>
</feature>
<feature type="chain" id="PRO_5035935364" description="Ig-like domain-containing protein" evidence="2">
    <location>
        <begin position="17"/>
        <end position="239"/>
    </location>
</feature>
<keyword evidence="1" id="KW-0472">Membrane</keyword>
<dbReference type="InterPro" id="IPR036179">
    <property type="entry name" value="Ig-like_dom_sf"/>
</dbReference>
<dbReference type="PROSITE" id="PS50835">
    <property type="entry name" value="IG_LIKE"/>
    <property type="match status" value="1"/>
</dbReference>
<dbReference type="EMBL" id="CADEPM010000002">
    <property type="protein sequence ID" value="CAB3401134.1"/>
    <property type="molecule type" value="Genomic_DNA"/>
</dbReference>
<dbReference type="PROSITE" id="PS01186">
    <property type="entry name" value="EGF_2"/>
    <property type="match status" value="1"/>
</dbReference>
<organism evidence="4 5">
    <name type="scientific">Caenorhabditis bovis</name>
    <dbReference type="NCBI Taxonomy" id="2654633"/>
    <lineage>
        <taxon>Eukaryota</taxon>
        <taxon>Metazoa</taxon>
        <taxon>Ecdysozoa</taxon>
        <taxon>Nematoda</taxon>
        <taxon>Chromadorea</taxon>
        <taxon>Rhabditida</taxon>
        <taxon>Rhabditina</taxon>
        <taxon>Rhabditomorpha</taxon>
        <taxon>Rhabditoidea</taxon>
        <taxon>Rhabditidae</taxon>
        <taxon>Peloderinae</taxon>
        <taxon>Caenorhabditis</taxon>
    </lineage>
</organism>
<reference evidence="4 5" key="1">
    <citation type="submission" date="2020-04" db="EMBL/GenBank/DDBJ databases">
        <authorList>
            <person name="Laetsch R D."/>
            <person name="Stevens L."/>
            <person name="Kumar S."/>
            <person name="Blaxter L. M."/>
        </authorList>
    </citation>
    <scope>NUCLEOTIDE SEQUENCE [LARGE SCALE GENOMIC DNA]</scope>
</reference>
<evidence type="ECO:0000259" key="3">
    <source>
        <dbReference type="PROSITE" id="PS50835"/>
    </source>
</evidence>
<sequence>MQIVIIIASIVAIVNCGEHILRLQDDVHAGTTLIGVELGTSVVIRCEHPNKKIDSIRWLHGGMPIDPTYVKMNKEASFVEITNYVPENHDGVYECSAPGMSASYRLKGEKNHVLPEGFRYCYGEELANCDHAEVCHVEISSNITSCVCEQGWMGASCNVLDSVRTHSVVTQPVCAYWPPFVTFLIFISVVVLLAYCLYKFKVRNPNRYSKNISRPPLVSSDYKPVGKTPIVENNGLDLV</sequence>
<feature type="transmembrane region" description="Helical" evidence="1">
    <location>
        <begin position="176"/>
        <end position="198"/>
    </location>
</feature>
<evidence type="ECO:0000256" key="2">
    <source>
        <dbReference type="SAM" id="SignalP"/>
    </source>
</evidence>
<keyword evidence="1" id="KW-1133">Transmembrane helix</keyword>
<feature type="signal peptide" evidence="2">
    <location>
        <begin position="1"/>
        <end position="16"/>
    </location>
</feature>